<name>A0A0S2LY73_9MICC</name>
<evidence type="ECO:0000256" key="1">
    <source>
        <dbReference type="SAM" id="Phobius"/>
    </source>
</evidence>
<feature type="chain" id="PRO_5038552361" evidence="2">
    <location>
        <begin position="21"/>
        <end position="291"/>
    </location>
</feature>
<feature type="transmembrane region" description="Helical" evidence="1">
    <location>
        <begin position="123"/>
        <end position="145"/>
    </location>
</feature>
<reference evidence="3 4" key="2">
    <citation type="journal article" date="2016" name="J. Biotechnol.">
        <title>Complete genome sequence of Arthrobacter alpinus ERGS4:06, a yellow pigmented bacterium tolerant to cold and radiations isolated from Sikkim Himalaya.</title>
        <authorList>
            <person name="Kumar R."/>
            <person name="Singh D."/>
            <person name="Swarnkar M.K."/>
            <person name="Singh A.K."/>
            <person name="Kumar S."/>
        </authorList>
    </citation>
    <scope>NUCLEOTIDE SEQUENCE [LARGE SCALE GENOMIC DNA]</scope>
    <source>
        <strain evidence="3 4">ERGS4:06</strain>
    </source>
</reference>
<dbReference type="OrthoDB" id="4955423at2"/>
<feature type="transmembrane region" description="Helical" evidence="1">
    <location>
        <begin position="59"/>
        <end position="80"/>
    </location>
</feature>
<feature type="signal peptide" evidence="2">
    <location>
        <begin position="1"/>
        <end position="20"/>
    </location>
</feature>
<keyword evidence="1" id="KW-0472">Membrane</keyword>
<organism evidence="3 4">
    <name type="scientific">Arthrobacter alpinus</name>
    <dbReference type="NCBI Taxonomy" id="656366"/>
    <lineage>
        <taxon>Bacteria</taxon>
        <taxon>Bacillati</taxon>
        <taxon>Actinomycetota</taxon>
        <taxon>Actinomycetes</taxon>
        <taxon>Micrococcales</taxon>
        <taxon>Micrococcaceae</taxon>
        <taxon>Arthrobacter</taxon>
    </lineage>
</organism>
<feature type="transmembrane region" description="Helical" evidence="1">
    <location>
        <begin position="157"/>
        <end position="174"/>
    </location>
</feature>
<keyword evidence="1" id="KW-1133">Transmembrane helix</keyword>
<dbReference type="RefSeq" id="WP_062287120.1">
    <property type="nucleotide sequence ID" value="NZ_CP013200.1"/>
</dbReference>
<protein>
    <submittedName>
        <fullName evidence="3">Uncharacterized protein</fullName>
    </submittedName>
</protein>
<sequence>MTKLIAALAILAALAWGVTAAAQWITKKKAPLALAAGKAPLHATAAEQDKAMGRAQWRTVAALVFAAVMFAALFRISIGLSGDEGLPIAVTTGLSASGGLLLFSALPAAKLATREHLLPKRAFVLPAAALAAFIAFIVLIVATTLVPHLTLEKYDGVPLLLVAVLLCGAALLAFHRLNTTAALPDPRMAALDRRWREISAKNLFALTSGALLSFFGMAAIVTAVALNAAPLNSTSLNKTASDSVPAHWVIACGAGGAALALAGVVLLILAAKGALTLRTAVRKETPAPAPV</sequence>
<keyword evidence="1" id="KW-0812">Transmembrane</keyword>
<dbReference type="EMBL" id="CP013200">
    <property type="protein sequence ID" value="ALO66388.1"/>
    <property type="molecule type" value="Genomic_DNA"/>
</dbReference>
<dbReference type="AlphaFoldDB" id="A0A0S2LY73"/>
<evidence type="ECO:0000256" key="2">
    <source>
        <dbReference type="SAM" id="SignalP"/>
    </source>
</evidence>
<evidence type="ECO:0000313" key="4">
    <source>
        <dbReference type="Proteomes" id="UP000059574"/>
    </source>
</evidence>
<gene>
    <name evidence="3" type="ORF">AS189_07650</name>
</gene>
<evidence type="ECO:0000313" key="3">
    <source>
        <dbReference type="EMBL" id="ALO66388.1"/>
    </source>
</evidence>
<feature type="transmembrane region" description="Helical" evidence="1">
    <location>
        <begin position="246"/>
        <end position="269"/>
    </location>
</feature>
<keyword evidence="2" id="KW-0732">Signal</keyword>
<feature type="transmembrane region" description="Helical" evidence="1">
    <location>
        <begin position="203"/>
        <end position="226"/>
    </location>
</feature>
<dbReference type="Proteomes" id="UP000059574">
    <property type="component" value="Chromosome"/>
</dbReference>
<feature type="transmembrane region" description="Helical" evidence="1">
    <location>
        <begin position="86"/>
        <end position="111"/>
    </location>
</feature>
<proteinExistence type="predicted"/>
<accession>A0A0S2LY73</accession>
<reference evidence="4" key="1">
    <citation type="submission" date="2015-11" db="EMBL/GenBank/DDBJ databases">
        <authorList>
            <person name="Kumar R."/>
            <person name="Singh D."/>
            <person name="Swarnkar M.K."/>
            <person name="Singh A.K."/>
            <person name="Kumar S."/>
        </authorList>
    </citation>
    <scope>NUCLEOTIDE SEQUENCE [LARGE SCALE GENOMIC DNA]</scope>
    <source>
        <strain evidence="4">ERGS4:06</strain>
    </source>
</reference>